<evidence type="ECO:0000313" key="1">
    <source>
        <dbReference type="EMBL" id="PHT89649.1"/>
    </source>
</evidence>
<organism evidence="1 2">
    <name type="scientific">Capsicum annuum</name>
    <name type="common">Capsicum pepper</name>
    <dbReference type="NCBI Taxonomy" id="4072"/>
    <lineage>
        <taxon>Eukaryota</taxon>
        <taxon>Viridiplantae</taxon>
        <taxon>Streptophyta</taxon>
        <taxon>Embryophyta</taxon>
        <taxon>Tracheophyta</taxon>
        <taxon>Spermatophyta</taxon>
        <taxon>Magnoliopsida</taxon>
        <taxon>eudicotyledons</taxon>
        <taxon>Gunneridae</taxon>
        <taxon>Pentapetalae</taxon>
        <taxon>asterids</taxon>
        <taxon>lamiids</taxon>
        <taxon>Solanales</taxon>
        <taxon>Solanaceae</taxon>
        <taxon>Solanoideae</taxon>
        <taxon>Capsiceae</taxon>
        <taxon>Capsicum</taxon>
    </lineage>
</organism>
<evidence type="ECO:0000313" key="2">
    <source>
        <dbReference type="Proteomes" id="UP000222542"/>
    </source>
</evidence>
<protein>
    <submittedName>
        <fullName evidence="1">Uncharacterized protein</fullName>
    </submittedName>
</protein>
<keyword evidence="2" id="KW-1185">Reference proteome</keyword>
<dbReference type="Proteomes" id="UP000222542">
    <property type="component" value="Unassembled WGS sequence"/>
</dbReference>
<comment type="caution">
    <text evidence="1">The sequence shown here is derived from an EMBL/GenBank/DDBJ whole genome shotgun (WGS) entry which is preliminary data.</text>
</comment>
<sequence>MSSNGWGRGQVHPFVLSLWELLPSLTSVAWLVGFCVRTSNLDLFDTTRSINKSRSNIFLYELDINRWTFFYCSLSLLGIAFSPLGSCKGGYEKRVPLSLFKA</sequence>
<reference evidence="1 2" key="2">
    <citation type="journal article" date="2017" name="Genome Biol.">
        <title>New reference genome sequences of hot pepper reveal the massive evolution of plant disease-resistance genes by retroduplication.</title>
        <authorList>
            <person name="Kim S."/>
            <person name="Park J."/>
            <person name="Yeom S.I."/>
            <person name="Kim Y.M."/>
            <person name="Seo E."/>
            <person name="Kim K.T."/>
            <person name="Kim M.S."/>
            <person name="Lee J.M."/>
            <person name="Cheong K."/>
            <person name="Shin H.S."/>
            <person name="Kim S.B."/>
            <person name="Han K."/>
            <person name="Lee J."/>
            <person name="Park M."/>
            <person name="Lee H.A."/>
            <person name="Lee H.Y."/>
            <person name="Lee Y."/>
            <person name="Oh S."/>
            <person name="Lee J.H."/>
            <person name="Choi E."/>
            <person name="Choi E."/>
            <person name="Lee S.E."/>
            <person name="Jeon J."/>
            <person name="Kim H."/>
            <person name="Choi G."/>
            <person name="Song H."/>
            <person name="Lee J."/>
            <person name="Lee S.C."/>
            <person name="Kwon J.K."/>
            <person name="Lee H.Y."/>
            <person name="Koo N."/>
            <person name="Hong Y."/>
            <person name="Kim R.W."/>
            <person name="Kang W.H."/>
            <person name="Huh J.H."/>
            <person name="Kang B.C."/>
            <person name="Yang T.J."/>
            <person name="Lee Y.H."/>
            <person name="Bennetzen J.L."/>
            <person name="Choi D."/>
        </authorList>
    </citation>
    <scope>NUCLEOTIDE SEQUENCE [LARGE SCALE GENOMIC DNA]</scope>
    <source>
        <strain evidence="2">cv. CM334</strain>
    </source>
</reference>
<dbReference type="Gramene" id="PHT89649">
    <property type="protein sequence ID" value="PHT89649"/>
    <property type="gene ID" value="T459_04762"/>
</dbReference>
<proteinExistence type="predicted"/>
<name>A0A2G3A5Y0_CAPAN</name>
<reference evidence="1 2" key="1">
    <citation type="journal article" date="2014" name="Nat. Genet.">
        <title>Genome sequence of the hot pepper provides insights into the evolution of pungency in Capsicum species.</title>
        <authorList>
            <person name="Kim S."/>
            <person name="Park M."/>
            <person name="Yeom S.I."/>
            <person name="Kim Y.M."/>
            <person name="Lee J.M."/>
            <person name="Lee H.A."/>
            <person name="Seo E."/>
            <person name="Choi J."/>
            <person name="Cheong K."/>
            <person name="Kim K.T."/>
            <person name="Jung K."/>
            <person name="Lee G.W."/>
            <person name="Oh S.K."/>
            <person name="Bae C."/>
            <person name="Kim S.B."/>
            <person name="Lee H.Y."/>
            <person name="Kim S.Y."/>
            <person name="Kim M.S."/>
            <person name="Kang B.C."/>
            <person name="Jo Y.D."/>
            <person name="Yang H.B."/>
            <person name="Jeong H.J."/>
            <person name="Kang W.H."/>
            <person name="Kwon J.K."/>
            <person name="Shin C."/>
            <person name="Lim J.Y."/>
            <person name="Park J.H."/>
            <person name="Huh J.H."/>
            <person name="Kim J.S."/>
            <person name="Kim B.D."/>
            <person name="Cohen O."/>
            <person name="Paran I."/>
            <person name="Suh M.C."/>
            <person name="Lee S.B."/>
            <person name="Kim Y.K."/>
            <person name="Shin Y."/>
            <person name="Noh S.J."/>
            <person name="Park J."/>
            <person name="Seo Y.S."/>
            <person name="Kwon S.Y."/>
            <person name="Kim H.A."/>
            <person name="Park J.M."/>
            <person name="Kim H.J."/>
            <person name="Choi S.B."/>
            <person name="Bosland P.W."/>
            <person name="Reeves G."/>
            <person name="Jo S.H."/>
            <person name="Lee B.W."/>
            <person name="Cho H.T."/>
            <person name="Choi H.S."/>
            <person name="Lee M.S."/>
            <person name="Yu Y."/>
            <person name="Do Choi Y."/>
            <person name="Park B.S."/>
            <person name="van Deynze A."/>
            <person name="Ashrafi H."/>
            <person name="Hill T."/>
            <person name="Kim W.T."/>
            <person name="Pai H.S."/>
            <person name="Ahn H.K."/>
            <person name="Yeam I."/>
            <person name="Giovannoni J.J."/>
            <person name="Rose J.K."/>
            <person name="Sorensen I."/>
            <person name="Lee S.J."/>
            <person name="Kim R.W."/>
            <person name="Choi I.Y."/>
            <person name="Choi B.S."/>
            <person name="Lim J.S."/>
            <person name="Lee Y.H."/>
            <person name="Choi D."/>
        </authorList>
    </citation>
    <scope>NUCLEOTIDE SEQUENCE [LARGE SCALE GENOMIC DNA]</scope>
    <source>
        <strain evidence="2">cv. CM334</strain>
    </source>
</reference>
<dbReference type="EMBL" id="AYRZ02000002">
    <property type="protein sequence ID" value="PHT89649.1"/>
    <property type="molecule type" value="Genomic_DNA"/>
</dbReference>
<dbReference type="AlphaFoldDB" id="A0A2G3A5Y0"/>
<accession>A0A2G3A5Y0</accession>
<gene>
    <name evidence="1" type="ORF">T459_04762</name>
</gene>